<evidence type="ECO:0000313" key="2">
    <source>
        <dbReference type="EMBL" id="OJT13248.1"/>
    </source>
</evidence>
<name>A0A1M2W072_TRAPU</name>
<protein>
    <submittedName>
        <fullName evidence="2">Uncharacterized protein</fullName>
    </submittedName>
</protein>
<keyword evidence="3" id="KW-1185">Reference proteome</keyword>
<reference evidence="2 3" key="1">
    <citation type="submission" date="2016-10" db="EMBL/GenBank/DDBJ databases">
        <title>Genome sequence of the basidiomycete white-rot fungus Trametes pubescens.</title>
        <authorList>
            <person name="Makela M.R."/>
            <person name="Granchi Z."/>
            <person name="Peng M."/>
            <person name="De Vries R.P."/>
            <person name="Grigoriev I."/>
            <person name="Riley R."/>
            <person name="Hilden K."/>
        </authorList>
    </citation>
    <scope>NUCLEOTIDE SEQUENCE [LARGE SCALE GENOMIC DNA]</scope>
    <source>
        <strain evidence="2 3">FBCC735</strain>
    </source>
</reference>
<organism evidence="2 3">
    <name type="scientific">Trametes pubescens</name>
    <name type="common">White-rot fungus</name>
    <dbReference type="NCBI Taxonomy" id="154538"/>
    <lineage>
        <taxon>Eukaryota</taxon>
        <taxon>Fungi</taxon>
        <taxon>Dikarya</taxon>
        <taxon>Basidiomycota</taxon>
        <taxon>Agaricomycotina</taxon>
        <taxon>Agaricomycetes</taxon>
        <taxon>Polyporales</taxon>
        <taxon>Polyporaceae</taxon>
        <taxon>Trametes</taxon>
    </lineage>
</organism>
<evidence type="ECO:0000256" key="1">
    <source>
        <dbReference type="SAM" id="Phobius"/>
    </source>
</evidence>
<sequence length="362" mass="39932">MSSIFSGLSRLMPRSSMNAVGINLALACIESLLYGMFFVLAMTSLAVLVGRHTNRTSTFGGRSFTSDRIWTSPLFVATMFLLATVTSHWLITVRRVFDAFVYFDAGQDPMEYYLTVEAPTQVIGTAFVVATVIVGDIILTYRIWTVWDRRWTLIIFPTLCTLAYTALGVSMVQLFASYSPNESIFMSAARHRVIPTSALTLATNLYGTGTIAYRIWSSNRAMKHSHTFGGVGLRVSEGLVIFIESAAFYTFWTLFFVVSFSANSLLEQFAFHCIPAATGISFMLIVVRVGLGFHWSQITGVGAGAAGLAAHARRAPSMRKPALAYPPRAITLNVTRTVEQETDYALRMSPEPSSRHDPAEMC</sequence>
<feature type="transmembrane region" description="Helical" evidence="1">
    <location>
        <begin position="153"/>
        <end position="176"/>
    </location>
</feature>
<gene>
    <name evidence="2" type="ORF">TRAPUB_10183</name>
</gene>
<evidence type="ECO:0000313" key="3">
    <source>
        <dbReference type="Proteomes" id="UP000184267"/>
    </source>
</evidence>
<accession>A0A1M2W072</accession>
<keyword evidence="1" id="KW-0472">Membrane</keyword>
<feature type="transmembrane region" description="Helical" evidence="1">
    <location>
        <begin position="122"/>
        <end position="141"/>
    </location>
</feature>
<dbReference type="OMA" id="WICTIIR"/>
<dbReference type="STRING" id="154538.A0A1M2W072"/>
<dbReference type="OrthoDB" id="3346544at2759"/>
<dbReference type="AlphaFoldDB" id="A0A1M2W072"/>
<feature type="transmembrane region" description="Helical" evidence="1">
    <location>
        <begin position="237"/>
        <end position="257"/>
    </location>
</feature>
<feature type="transmembrane region" description="Helical" evidence="1">
    <location>
        <begin position="69"/>
        <end position="91"/>
    </location>
</feature>
<keyword evidence="1" id="KW-1133">Transmembrane helix</keyword>
<feature type="transmembrane region" description="Helical" evidence="1">
    <location>
        <begin position="196"/>
        <end position="216"/>
    </location>
</feature>
<feature type="transmembrane region" description="Helical" evidence="1">
    <location>
        <begin position="269"/>
        <end position="291"/>
    </location>
</feature>
<dbReference type="Proteomes" id="UP000184267">
    <property type="component" value="Unassembled WGS sequence"/>
</dbReference>
<comment type="caution">
    <text evidence="2">The sequence shown here is derived from an EMBL/GenBank/DDBJ whole genome shotgun (WGS) entry which is preliminary data.</text>
</comment>
<proteinExistence type="predicted"/>
<keyword evidence="1" id="KW-0812">Transmembrane</keyword>
<feature type="transmembrane region" description="Helical" evidence="1">
    <location>
        <begin position="20"/>
        <end position="48"/>
    </location>
</feature>
<dbReference type="EMBL" id="MNAD01000417">
    <property type="protein sequence ID" value="OJT13248.1"/>
    <property type="molecule type" value="Genomic_DNA"/>
</dbReference>